<protein>
    <submittedName>
        <fullName evidence="1">Uncharacterized protein</fullName>
    </submittedName>
</protein>
<comment type="caution">
    <text evidence="1">The sequence shown here is derived from an EMBL/GenBank/DDBJ whole genome shotgun (WGS) entry which is preliminary data.</text>
</comment>
<feature type="non-terminal residue" evidence="1">
    <location>
        <position position="1"/>
    </location>
</feature>
<sequence length="59" mass="6799">GQFVYDYGIGDVRKARGVWQLMISPTEDEVQRVIKLMLKYTPGDNKRRKTSPTTRLPGM</sequence>
<organism evidence="1">
    <name type="scientific">marine sediment metagenome</name>
    <dbReference type="NCBI Taxonomy" id="412755"/>
    <lineage>
        <taxon>unclassified sequences</taxon>
        <taxon>metagenomes</taxon>
        <taxon>ecological metagenomes</taxon>
    </lineage>
</organism>
<name>X1PVY9_9ZZZZ</name>
<reference evidence="1" key="1">
    <citation type="journal article" date="2014" name="Front. Microbiol.">
        <title>High frequency of phylogenetically diverse reductive dehalogenase-homologous genes in deep subseafloor sedimentary metagenomes.</title>
        <authorList>
            <person name="Kawai M."/>
            <person name="Futagami T."/>
            <person name="Toyoda A."/>
            <person name="Takaki Y."/>
            <person name="Nishi S."/>
            <person name="Hori S."/>
            <person name="Arai W."/>
            <person name="Tsubouchi T."/>
            <person name="Morono Y."/>
            <person name="Uchiyama I."/>
            <person name="Ito T."/>
            <person name="Fujiyama A."/>
            <person name="Inagaki F."/>
            <person name="Takami H."/>
        </authorList>
    </citation>
    <scope>NUCLEOTIDE SEQUENCE</scope>
    <source>
        <strain evidence="1">Expedition CK06-06</strain>
    </source>
</reference>
<evidence type="ECO:0000313" key="1">
    <source>
        <dbReference type="EMBL" id="GAI60058.1"/>
    </source>
</evidence>
<proteinExistence type="predicted"/>
<accession>X1PVY9</accession>
<gene>
    <name evidence="1" type="ORF">S12H4_00846</name>
</gene>
<dbReference type="AlphaFoldDB" id="X1PVY9"/>
<dbReference type="EMBL" id="BARW01000135">
    <property type="protein sequence ID" value="GAI60058.1"/>
    <property type="molecule type" value="Genomic_DNA"/>
</dbReference>